<proteinExistence type="predicted"/>
<sequence>MPILFNLHTSGSRERKTTGGNLHAHSRLLRRRDEDTITSTSDRLTQRATPTSSTLPPDFSATDQLGFEYIDSNFTLPHNKSLPFDLGCRKCAGTGQVKVTASHIRLDWGNEVEGSYFKTGHVQVDLTGFALSIGLRATPKDNYNKTIPIFGKTLIGAEIPGIAHIGNCFGLDLEFKSKVNQSVELGFGLISRFPTRHL</sequence>
<dbReference type="OrthoDB" id="5382170at2759"/>
<organism evidence="2 3">
    <name type="scientific">Dendryphion nanum</name>
    <dbReference type="NCBI Taxonomy" id="256645"/>
    <lineage>
        <taxon>Eukaryota</taxon>
        <taxon>Fungi</taxon>
        <taxon>Dikarya</taxon>
        <taxon>Ascomycota</taxon>
        <taxon>Pezizomycotina</taxon>
        <taxon>Dothideomycetes</taxon>
        <taxon>Pleosporomycetidae</taxon>
        <taxon>Pleosporales</taxon>
        <taxon>Torulaceae</taxon>
        <taxon>Dendryphion</taxon>
    </lineage>
</organism>
<feature type="region of interest" description="Disordered" evidence="1">
    <location>
        <begin position="33"/>
        <end position="56"/>
    </location>
</feature>
<name>A0A9P9E1K4_9PLEO</name>
<gene>
    <name evidence="2" type="ORF">B0J11DRAFT_523460</name>
</gene>
<dbReference type="AlphaFoldDB" id="A0A9P9E1K4"/>
<protein>
    <submittedName>
        <fullName evidence="2">Uncharacterized protein</fullName>
    </submittedName>
</protein>
<dbReference type="EMBL" id="JAGMWT010000004">
    <property type="protein sequence ID" value="KAH7130569.1"/>
    <property type="molecule type" value="Genomic_DNA"/>
</dbReference>
<evidence type="ECO:0000313" key="2">
    <source>
        <dbReference type="EMBL" id="KAH7130569.1"/>
    </source>
</evidence>
<accession>A0A9P9E1K4</accession>
<reference evidence="2" key="1">
    <citation type="journal article" date="2021" name="Nat. Commun.">
        <title>Genetic determinants of endophytism in the Arabidopsis root mycobiome.</title>
        <authorList>
            <person name="Mesny F."/>
            <person name="Miyauchi S."/>
            <person name="Thiergart T."/>
            <person name="Pickel B."/>
            <person name="Atanasova L."/>
            <person name="Karlsson M."/>
            <person name="Huettel B."/>
            <person name="Barry K.W."/>
            <person name="Haridas S."/>
            <person name="Chen C."/>
            <person name="Bauer D."/>
            <person name="Andreopoulos W."/>
            <person name="Pangilinan J."/>
            <person name="LaButti K."/>
            <person name="Riley R."/>
            <person name="Lipzen A."/>
            <person name="Clum A."/>
            <person name="Drula E."/>
            <person name="Henrissat B."/>
            <person name="Kohler A."/>
            <person name="Grigoriev I.V."/>
            <person name="Martin F.M."/>
            <person name="Hacquard S."/>
        </authorList>
    </citation>
    <scope>NUCLEOTIDE SEQUENCE</scope>
    <source>
        <strain evidence="2">MPI-CAGE-CH-0243</strain>
    </source>
</reference>
<feature type="compositionally biased region" description="Polar residues" evidence="1">
    <location>
        <begin position="37"/>
        <end position="55"/>
    </location>
</feature>
<keyword evidence="3" id="KW-1185">Reference proteome</keyword>
<evidence type="ECO:0000256" key="1">
    <source>
        <dbReference type="SAM" id="MobiDB-lite"/>
    </source>
</evidence>
<dbReference type="Proteomes" id="UP000700596">
    <property type="component" value="Unassembled WGS sequence"/>
</dbReference>
<comment type="caution">
    <text evidence="2">The sequence shown here is derived from an EMBL/GenBank/DDBJ whole genome shotgun (WGS) entry which is preliminary data.</text>
</comment>
<evidence type="ECO:0000313" key="3">
    <source>
        <dbReference type="Proteomes" id="UP000700596"/>
    </source>
</evidence>